<dbReference type="EMBL" id="PISD01000093">
    <property type="protein sequence ID" value="PKG25833.1"/>
    <property type="molecule type" value="Genomic_DNA"/>
</dbReference>
<dbReference type="PANTHER" id="PTHR24321">
    <property type="entry name" value="DEHYDROGENASES, SHORT CHAIN"/>
    <property type="match status" value="1"/>
</dbReference>
<dbReference type="NCBIfam" id="NF005559">
    <property type="entry name" value="PRK07231.1"/>
    <property type="match status" value="1"/>
</dbReference>
<dbReference type="Proteomes" id="UP000233343">
    <property type="component" value="Unassembled WGS sequence"/>
</dbReference>
<organism evidence="3 4">
    <name type="scientific">Cytobacillus horneckiae</name>
    <dbReference type="NCBI Taxonomy" id="549687"/>
    <lineage>
        <taxon>Bacteria</taxon>
        <taxon>Bacillati</taxon>
        <taxon>Bacillota</taxon>
        <taxon>Bacilli</taxon>
        <taxon>Bacillales</taxon>
        <taxon>Bacillaceae</taxon>
        <taxon>Cytobacillus</taxon>
    </lineage>
</organism>
<protein>
    <submittedName>
        <fullName evidence="3">3-oxoacyl-ACP reductase</fullName>
    </submittedName>
</protein>
<name>A0A2N0Z8I9_9BACI</name>
<dbReference type="PRINTS" id="PR00081">
    <property type="entry name" value="GDHRDH"/>
</dbReference>
<dbReference type="CDD" id="cd05233">
    <property type="entry name" value="SDR_c"/>
    <property type="match status" value="1"/>
</dbReference>
<evidence type="ECO:0000256" key="2">
    <source>
        <dbReference type="ARBA" id="ARBA00023002"/>
    </source>
</evidence>
<dbReference type="PRINTS" id="PR00080">
    <property type="entry name" value="SDRFAMILY"/>
</dbReference>
<evidence type="ECO:0000313" key="3">
    <source>
        <dbReference type="EMBL" id="PKG25833.1"/>
    </source>
</evidence>
<dbReference type="SUPFAM" id="SSF51735">
    <property type="entry name" value="NAD(P)-binding Rossmann-fold domains"/>
    <property type="match status" value="1"/>
</dbReference>
<proteinExistence type="inferred from homology"/>
<comment type="caution">
    <text evidence="3">The sequence shown here is derived from an EMBL/GenBank/DDBJ whole genome shotgun (WGS) entry which is preliminary data.</text>
</comment>
<dbReference type="Gene3D" id="3.40.50.720">
    <property type="entry name" value="NAD(P)-binding Rossmann-like Domain"/>
    <property type="match status" value="1"/>
</dbReference>
<dbReference type="RefSeq" id="WP_066199194.1">
    <property type="nucleotide sequence ID" value="NZ_JAFDQP010000002.1"/>
</dbReference>
<evidence type="ECO:0000313" key="4">
    <source>
        <dbReference type="Proteomes" id="UP000233343"/>
    </source>
</evidence>
<accession>A0A2N0Z8I9</accession>
<dbReference type="InterPro" id="IPR036291">
    <property type="entry name" value="NAD(P)-bd_dom_sf"/>
</dbReference>
<dbReference type="GO" id="GO:0008206">
    <property type="term" value="P:bile acid metabolic process"/>
    <property type="evidence" value="ECO:0007669"/>
    <property type="project" value="UniProtKB-ARBA"/>
</dbReference>
<dbReference type="PROSITE" id="PS00061">
    <property type="entry name" value="ADH_SHORT"/>
    <property type="match status" value="1"/>
</dbReference>
<sequence>MSMKKKTAIITGAGGGIGRAAALQLAKDDFNLVIVDFNEQIALETLELVKENGAEAIFVKANVTNASDVENYVQKAVDTFGSIDVFFNNAGVVQKFSMFTDIEEAEYDRVMNINTKGVFLGMKYVLKVMEEQGHGHIINTASTAGIRSEHSAAVYSASKHAVVGLTKGAALEYVSKGIRVNAICPGGVRTPLTDSVTKEMQTTGYVPAEVGVMRMGRFSEPDEIANVLSFLASDASSYMTGTTVVVDGGLTL</sequence>
<gene>
    <name evidence="3" type="ORF">CWS20_27255</name>
</gene>
<dbReference type="FunFam" id="3.40.50.720:FF:000084">
    <property type="entry name" value="Short-chain dehydrogenase reductase"/>
    <property type="match status" value="1"/>
</dbReference>
<keyword evidence="4" id="KW-1185">Reference proteome</keyword>
<dbReference type="InterPro" id="IPR020904">
    <property type="entry name" value="Sc_DH/Rdtase_CS"/>
</dbReference>
<dbReference type="PANTHER" id="PTHR24321:SF8">
    <property type="entry name" value="ESTRADIOL 17-BETA-DEHYDROGENASE 8-RELATED"/>
    <property type="match status" value="1"/>
</dbReference>
<dbReference type="InterPro" id="IPR002347">
    <property type="entry name" value="SDR_fam"/>
</dbReference>
<evidence type="ECO:0000256" key="1">
    <source>
        <dbReference type="ARBA" id="ARBA00006484"/>
    </source>
</evidence>
<dbReference type="GO" id="GO:0016491">
    <property type="term" value="F:oxidoreductase activity"/>
    <property type="evidence" value="ECO:0007669"/>
    <property type="project" value="UniProtKB-KW"/>
</dbReference>
<dbReference type="AlphaFoldDB" id="A0A2N0Z8I9"/>
<dbReference type="Pfam" id="PF13561">
    <property type="entry name" value="adh_short_C2"/>
    <property type="match status" value="1"/>
</dbReference>
<keyword evidence="2" id="KW-0560">Oxidoreductase</keyword>
<comment type="similarity">
    <text evidence="1">Belongs to the short-chain dehydrogenases/reductases (SDR) family.</text>
</comment>
<reference evidence="3 4" key="1">
    <citation type="journal article" date="2010" name="Int. J. Syst. Evol. Microbiol.">
        <title>Bacillus horneckiae sp. nov., isolated from a spacecraft-assembly clean room.</title>
        <authorList>
            <person name="Vaishampayan P."/>
            <person name="Probst A."/>
            <person name="Krishnamurthi S."/>
            <person name="Ghosh S."/>
            <person name="Osman S."/>
            <person name="McDowall A."/>
            <person name="Ruckmani A."/>
            <person name="Mayilraj S."/>
            <person name="Venkateswaran K."/>
        </authorList>
    </citation>
    <scope>NUCLEOTIDE SEQUENCE [LARGE SCALE GENOMIC DNA]</scope>
    <source>
        <strain evidence="4">1PO1SC</strain>
    </source>
</reference>